<feature type="region of interest" description="Disordered" evidence="1">
    <location>
        <begin position="1"/>
        <end position="30"/>
    </location>
</feature>
<evidence type="ECO:0000256" key="1">
    <source>
        <dbReference type="SAM" id="MobiDB-lite"/>
    </source>
</evidence>
<feature type="compositionally biased region" description="Basic and acidic residues" evidence="1">
    <location>
        <begin position="13"/>
        <end position="22"/>
    </location>
</feature>
<evidence type="ECO:0000313" key="2">
    <source>
        <dbReference type="EMBL" id="TFK79873.1"/>
    </source>
</evidence>
<dbReference type="InParanoid" id="A0A5C3P2A5"/>
<dbReference type="AlphaFoldDB" id="A0A5C3P2A5"/>
<name>A0A5C3P2A5_9APHY</name>
<accession>A0A5C3P2A5</accession>
<gene>
    <name evidence="2" type="ORF">K466DRAFT_406484</name>
</gene>
<evidence type="ECO:0000313" key="3">
    <source>
        <dbReference type="Proteomes" id="UP000308197"/>
    </source>
</evidence>
<proteinExistence type="predicted"/>
<dbReference type="EMBL" id="ML211908">
    <property type="protein sequence ID" value="TFK79873.1"/>
    <property type="molecule type" value="Genomic_DNA"/>
</dbReference>
<organism evidence="2 3">
    <name type="scientific">Polyporus arcularius HHB13444</name>
    <dbReference type="NCBI Taxonomy" id="1314778"/>
    <lineage>
        <taxon>Eukaryota</taxon>
        <taxon>Fungi</taxon>
        <taxon>Dikarya</taxon>
        <taxon>Basidiomycota</taxon>
        <taxon>Agaricomycotina</taxon>
        <taxon>Agaricomycetes</taxon>
        <taxon>Polyporales</taxon>
        <taxon>Polyporaceae</taxon>
        <taxon>Polyporus</taxon>
    </lineage>
</organism>
<reference evidence="2 3" key="1">
    <citation type="journal article" date="2019" name="Nat. Ecol. Evol.">
        <title>Megaphylogeny resolves global patterns of mushroom evolution.</title>
        <authorList>
            <person name="Varga T."/>
            <person name="Krizsan K."/>
            <person name="Foldi C."/>
            <person name="Dima B."/>
            <person name="Sanchez-Garcia M."/>
            <person name="Sanchez-Ramirez S."/>
            <person name="Szollosi G.J."/>
            <person name="Szarkandi J.G."/>
            <person name="Papp V."/>
            <person name="Albert L."/>
            <person name="Andreopoulos W."/>
            <person name="Angelini C."/>
            <person name="Antonin V."/>
            <person name="Barry K.W."/>
            <person name="Bougher N.L."/>
            <person name="Buchanan P."/>
            <person name="Buyck B."/>
            <person name="Bense V."/>
            <person name="Catcheside P."/>
            <person name="Chovatia M."/>
            <person name="Cooper J."/>
            <person name="Damon W."/>
            <person name="Desjardin D."/>
            <person name="Finy P."/>
            <person name="Geml J."/>
            <person name="Haridas S."/>
            <person name="Hughes K."/>
            <person name="Justo A."/>
            <person name="Karasinski D."/>
            <person name="Kautmanova I."/>
            <person name="Kiss B."/>
            <person name="Kocsube S."/>
            <person name="Kotiranta H."/>
            <person name="LaButti K.M."/>
            <person name="Lechner B.E."/>
            <person name="Liimatainen K."/>
            <person name="Lipzen A."/>
            <person name="Lukacs Z."/>
            <person name="Mihaltcheva S."/>
            <person name="Morgado L.N."/>
            <person name="Niskanen T."/>
            <person name="Noordeloos M.E."/>
            <person name="Ohm R.A."/>
            <person name="Ortiz-Santana B."/>
            <person name="Ovrebo C."/>
            <person name="Racz N."/>
            <person name="Riley R."/>
            <person name="Savchenko A."/>
            <person name="Shiryaev A."/>
            <person name="Soop K."/>
            <person name="Spirin V."/>
            <person name="Szebenyi C."/>
            <person name="Tomsovsky M."/>
            <person name="Tulloss R.E."/>
            <person name="Uehling J."/>
            <person name="Grigoriev I.V."/>
            <person name="Vagvolgyi C."/>
            <person name="Papp T."/>
            <person name="Martin F.M."/>
            <person name="Miettinen O."/>
            <person name="Hibbett D.S."/>
            <person name="Nagy L.G."/>
        </authorList>
    </citation>
    <scope>NUCLEOTIDE SEQUENCE [LARGE SCALE GENOMIC DNA]</scope>
    <source>
        <strain evidence="2 3">HHB13444</strain>
    </source>
</reference>
<dbReference type="Proteomes" id="UP000308197">
    <property type="component" value="Unassembled WGS sequence"/>
</dbReference>
<protein>
    <submittedName>
        <fullName evidence="2">Uncharacterized protein</fullName>
    </submittedName>
</protein>
<sequence length="150" mass="17374">MPGLRNKQAWRRTGTEQPREDSPDPLTHPRAPLHFIRCRATYFEHDTVTALQYRVLFAAAAACTRRACRMSLYSSTSTPWSHPQQSKSPRDELVPWAATRLTRRTSSRREAGHWHTWTRRTIKRRASVVLSYLPGSYEQDNVRDAILPTT</sequence>
<keyword evidence="3" id="KW-1185">Reference proteome</keyword>